<sequence length="61" mass="6984">MDKDILKGNFKTKKEVDLDKVKTQGDANLQEELKQKVLATLGGSMVYVERNKLTWDGEEEK</sequence>
<dbReference type="RefSeq" id="WP_108973030.1">
    <property type="nucleotide sequence ID" value="NZ_BFBB01000002.1"/>
</dbReference>
<dbReference type="AlphaFoldDB" id="A0A2P2DW06"/>
<name>A0A2P2DW06_9LEPT</name>
<keyword evidence="2" id="KW-1185">Reference proteome</keyword>
<dbReference type="EMBL" id="BFBB01000002">
    <property type="protein sequence ID" value="GBF48819.1"/>
    <property type="molecule type" value="Genomic_DNA"/>
</dbReference>
<evidence type="ECO:0000313" key="1">
    <source>
        <dbReference type="EMBL" id="GBF48819.1"/>
    </source>
</evidence>
<reference evidence="1 2" key="1">
    <citation type="submission" date="2018-02" db="EMBL/GenBank/DDBJ databases">
        <title>Novel Leptospira species isolated from soil and water in Japan.</title>
        <authorList>
            <person name="Nakao R."/>
            <person name="Masuzawa T."/>
        </authorList>
    </citation>
    <scope>NUCLEOTIDE SEQUENCE [LARGE SCALE GENOMIC DNA]</scope>
    <source>
        <strain evidence="1 2">YH101</strain>
    </source>
</reference>
<accession>A0A2P2DW06</accession>
<organism evidence="1 2">
    <name type="scientific">Leptospira ryugenii</name>
    <dbReference type="NCBI Taxonomy" id="1917863"/>
    <lineage>
        <taxon>Bacteria</taxon>
        <taxon>Pseudomonadati</taxon>
        <taxon>Spirochaetota</taxon>
        <taxon>Spirochaetia</taxon>
        <taxon>Leptospirales</taxon>
        <taxon>Leptospiraceae</taxon>
        <taxon>Leptospira</taxon>
    </lineage>
</organism>
<comment type="caution">
    <text evidence="1">The sequence shown here is derived from an EMBL/GenBank/DDBJ whole genome shotgun (WGS) entry which is preliminary data.</text>
</comment>
<proteinExistence type="predicted"/>
<gene>
    <name evidence="1" type="ORF">LPTSP4_03190</name>
</gene>
<protein>
    <submittedName>
        <fullName evidence="1">Uncharacterized protein</fullName>
    </submittedName>
</protein>
<dbReference type="Proteomes" id="UP000245133">
    <property type="component" value="Unassembled WGS sequence"/>
</dbReference>
<dbReference type="OrthoDB" id="7067079at2"/>
<evidence type="ECO:0000313" key="2">
    <source>
        <dbReference type="Proteomes" id="UP000245133"/>
    </source>
</evidence>